<keyword evidence="8" id="KW-1185">Reference proteome</keyword>
<dbReference type="InterPro" id="IPR050121">
    <property type="entry name" value="Cytochrome_P450_monoxygenase"/>
</dbReference>
<gene>
    <name evidence="7" type="ORF">ACLA_003960</name>
</gene>
<dbReference type="GeneID" id="4708386"/>
<comment type="similarity">
    <text evidence="2">Belongs to the cytochrome P450 family.</text>
</comment>
<dbReference type="eggNOG" id="KOG0157">
    <property type="taxonomic scope" value="Eukaryota"/>
</dbReference>
<dbReference type="GO" id="GO:0005506">
    <property type="term" value="F:iron ion binding"/>
    <property type="evidence" value="ECO:0007669"/>
    <property type="project" value="InterPro"/>
</dbReference>
<dbReference type="PANTHER" id="PTHR24305">
    <property type="entry name" value="CYTOCHROME P450"/>
    <property type="match status" value="1"/>
</dbReference>
<dbReference type="GO" id="GO:0004497">
    <property type="term" value="F:monooxygenase activity"/>
    <property type="evidence" value="ECO:0007669"/>
    <property type="project" value="InterPro"/>
</dbReference>
<dbReference type="OrthoDB" id="1470350at2759"/>
<accession>A1C5L5</accession>
<dbReference type="CDD" id="cd00302">
    <property type="entry name" value="cytochrome_P450"/>
    <property type="match status" value="1"/>
</dbReference>
<evidence type="ECO:0000256" key="1">
    <source>
        <dbReference type="ARBA" id="ARBA00001971"/>
    </source>
</evidence>
<evidence type="ECO:0000313" key="7">
    <source>
        <dbReference type="EMBL" id="EAW14983.1"/>
    </source>
</evidence>
<dbReference type="RefSeq" id="XP_001276409.1">
    <property type="nucleotide sequence ID" value="XM_001276408.1"/>
</dbReference>
<protein>
    <submittedName>
        <fullName evidence="7">Cytochrome P450 oxidoreductase, putative</fullName>
    </submittedName>
</protein>
<dbReference type="EMBL" id="DS027004">
    <property type="protein sequence ID" value="EAW14983.1"/>
    <property type="molecule type" value="Genomic_DNA"/>
</dbReference>
<evidence type="ECO:0000256" key="5">
    <source>
        <dbReference type="ARBA" id="ARBA00023004"/>
    </source>
</evidence>
<dbReference type="KEGG" id="act:ACLA_003960"/>
<dbReference type="InterPro" id="IPR036396">
    <property type="entry name" value="Cyt_P450_sf"/>
</dbReference>
<reference evidence="7 8" key="1">
    <citation type="journal article" date="2008" name="PLoS Genet.">
        <title>Genomic islands in the pathogenic filamentous fungus Aspergillus fumigatus.</title>
        <authorList>
            <person name="Fedorova N.D."/>
            <person name="Khaldi N."/>
            <person name="Joardar V.S."/>
            <person name="Maiti R."/>
            <person name="Amedeo P."/>
            <person name="Anderson M.J."/>
            <person name="Crabtree J."/>
            <person name="Silva J.C."/>
            <person name="Badger J.H."/>
            <person name="Albarraq A."/>
            <person name="Angiuoli S."/>
            <person name="Bussey H."/>
            <person name="Bowyer P."/>
            <person name="Cotty P.J."/>
            <person name="Dyer P.S."/>
            <person name="Egan A."/>
            <person name="Galens K."/>
            <person name="Fraser-Liggett C.M."/>
            <person name="Haas B.J."/>
            <person name="Inman J.M."/>
            <person name="Kent R."/>
            <person name="Lemieux S."/>
            <person name="Malavazi I."/>
            <person name="Orvis J."/>
            <person name="Roemer T."/>
            <person name="Ronning C.M."/>
            <person name="Sundaram J.P."/>
            <person name="Sutton G."/>
            <person name="Turner G."/>
            <person name="Venter J.C."/>
            <person name="White O.R."/>
            <person name="Whitty B.R."/>
            <person name="Youngman P."/>
            <person name="Wolfe K.H."/>
            <person name="Goldman G.H."/>
            <person name="Wortman J.R."/>
            <person name="Jiang B."/>
            <person name="Denning D.W."/>
            <person name="Nierman W.C."/>
        </authorList>
    </citation>
    <scope>NUCLEOTIDE SEQUENCE [LARGE SCALE GENOMIC DNA]</scope>
    <source>
        <strain evidence="8">ATCC 1007 / CBS 513.65 / DSM 816 / NCTC 3887 / NRRL 1</strain>
    </source>
</reference>
<dbReference type="PRINTS" id="PR00465">
    <property type="entry name" value="EP450IV"/>
</dbReference>
<dbReference type="OMA" id="IRPLNCY"/>
<evidence type="ECO:0000256" key="4">
    <source>
        <dbReference type="ARBA" id="ARBA00023002"/>
    </source>
</evidence>
<keyword evidence="6" id="KW-0349">Heme</keyword>
<dbReference type="PANTHER" id="PTHR24305:SF87">
    <property type="entry name" value="CYTOCHROME P450 MONOOXYGENASE ALND-RELATED"/>
    <property type="match status" value="1"/>
</dbReference>
<name>A1C5L5_ASPCL</name>
<comment type="cofactor">
    <cofactor evidence="1 6">
        <name>heme</name>
        <dbReference type="ChEBI" id="CHEBI:30413"/>
    </cofactor>
</comment>
<dbReference type="Proteomes" id="UP000006701">
    <property type="component" value="Unassembled WGS sequence"/>
</dbReference>
<proteinExistence type="inferred from homology"/>
<organism evidence="7 8">
    <name type="scientific">Aspergillus clavatus (strain ATCC 1007 / CBS 513.65 / DSM 816 / NCTC 3887 / NRRL 1 / QM 1276 / 107)</name>
    <dbReference type="NCBI Taxonomy" id="344612"/>
    <lineage>
        <taxon>Eukaryota</taxon>
        <taxon>Fungi</taxon>
        <taxon>Dikarya</taxon>
        <taxon>Ascomycota</taxon>
        <taxon>Pezizomycotina</taxon>
        <taxon>Eurotiomycetes</taxon>
        <taxon>Eurotiomycetidae</taxon>
        <taxon>Eurotiales</taxon>
        <taxon>Aspergillaceae</taxon>
        <taxon>Aspergillus</taxon>
        <taxon>Aspergillus subgen. Fumigati</taxon>
    </lineage>
</organism>
<dbReference type="InterPro" id="IPR001128">
    <property type="entry name" value="Cyt_P450"/>
</dbReference>
<keyword evidence="5 6" id="KW-0408">Iron</keyword>
<evidence type="ECO:0000256" key="3">
    <source>
        <dbReference type="ARBA" id="ARBA00022723"/>
    </source>
</evidence>
<dbReference type="AlphaFoldDB" id="A1C5L5"/>
<dbReference type="GO" id="GO:0020037">
    <property type="term" value="F:heme binding"/>
    <property type="evidence" value="ECO:0007669"/>
    <property type="project" value="InterPro"/>
</dbReference>
<dbReference type="InterPro" id="IPR002403">
    <property type="entry name" value="Cyt_P450_E_grp-IV"/>
</dbReference>
<dbReference type="Pfam" id="PF00067">
    <property type="entry name" value="p450"/>
    <property type="match status" value="2"/>
</dbReference>
<dbReference type="SUPFAM" id="SSF48264">
    <property type="entry name" value="Cytochrome P450"/>
    <property type="match status" value="1"/>
</dbReference>
<dbReference type="PRINTS" id="PR00385">
    <property type="entry name" value="P450"/>
</dbReference>
<evidence type="ECO:0000313" key="8">
    <source>
        <dbReference type="Proteomes" id="UP000006701"/>
    </source>
</evidence>
<feature type="binding site" description="axial binding residue" evidence="6">
    <location>
        <position position="457"/>
    </location>
    <ligand>
        <name>heme</name>
        <dbReference type="ChEBI" id="CHEBI:30413"/>
    </ligand>
    <ligandPart>
        <name>Fe</name>
        <dbReference type="ChEBI" id="CHEBI:18248"/>
    </ligandPart>
</feature>
<evidence type="ECO:0000256" key="6">
    <source>
        <dbReference type="PIRSR" id="PIRSR602403-1"/>
    </source>
</evidence>
<evidence type="ECO:0000256" key="2">
    <source>
        <dbReference type="ARBA" id="ARBA00010617"/>
    </source>
</evidence>
<sequence>MATKSLYLEGRPPEETLCSVDISGLKTLDDLKYRTASIFGVALPKSISFHNESGLLSSMDDISTTVTKIGVHVDDSVIRVPHGPRELPFVGQYFEIHPDHLGNHERLFQKYGNVIKTVVMGRTVYLTNDPRVTEVVFGENEFFTKKTSDFNHPFFWVNDNMALLVGDTGAPAVKLAHKFIPPSMSTAAAQHYMPILQHAIQDSFAVFDQLDDRQAAWNTFQFMFKLSGQMIGKVALGMDLDHFQTVDTQPHQIMHLLGESIRLTRQASLSHPYLVYLPFSAAAIQSTCIADYLKRAVDEDNQKMPKEYILPNLVSILAAGLSTTSSVGSYLLYLLAHHQDMQSRILQELINNNVTPTASWDYKTLMSLPFLDSFVKETLRLHNPAFQPARYAKKDVIVPGAYHLPAGAVVNPVFFSLHRNKDYWENAHRFDPDRWLAADVQKHRTAYTPFAVGPRRCVGFNLANLQLRLMLAMLIFRYKFVDVSPEPVVNDHEYLLDRLVNCYVRAVRRTSWPEKEL</sequence>
<dbReference type="HOGENOM" id="CLU_001570_31_0_1"/>
<dbReference type="Gene3D" id="1.10.630.10">
    <property type="entry name" value="Cytochrome P450"/>
    <property type="match status" value="1"/>
</dbReference>
<dbReference type="VEuPathDB" id="FungiDB:ACLA_003960"/>
<dbReference type="GO" id="GO:0016705">
    <property type="term" value="F:oxidoreductase activity, acting on paired donors, with incorporation or reduction of molecular oxygen"/>
    <property type="evidence" value="ECO:0007669"/>
    <property type="project" value="InterPro"/>
</dbReference>
<keyword evidence="3 6" id="KW-0479">Metal-binding</keyword>
<keyword evidence="4" id="KW-0560">Oxidoreductase</keyword>